<dbReference type="PANTHER" id="PTHR22939:SF129">
    <property type="entry name" value="SERINE PROTEASE HTRA2, MITOCHONDRIAL"/>
    <property type="match status" value="1"/>
</dbReference>
<dbReference type="InterPro" id="IPR009003">
    <property type="entry name" value="Peptidase_S1_PA"/>
</dbReference>
<dbReference type="InterPro" id="IPR041489">
    <property type="entry name" value="PDZ_6"/>
</dbReference>
<comment type="similarity">
    <text evidence="2">Belongs to the peptidase S1C family.</text>
</comment>
<keyword evidence="4 11" id="KW-0732">Signal</keyword>
<evidence type="ECO:0000256" key="2">
    <source>
        <dbReference type="ARBA" id="ARBA00010541"/>
    </source>
</evidence>
<dbReference type="CDD" id="cd10839">
    <property type="entry name" value="cpPDZ1_DegP-like"/>
    <property type="match status" value="1"/>
</dbReference>
<dbReference type="InterPro" id="IPR036034">
    <property type="entry name" value="PDZ_sf"/>
</dbReference>
<keyword evidence="6" id="KW-0574">Periplasm</keyword>
<dbReference type="InterPro" id="IPR001478">
    <property type="entry name" value="PDZ"/>
</dbReference>
<dbReference type="FunFam" id="2.30.42.10:FF:000037">
    <property type="entry name" value="Periplasmic serine endoprotease DegP-like"/>
    <property type="match status" value="1"/>
</dbReference>
<evidence type="ECO:0000256" key="7">
    <source>
        <dbReference type="ARBA" id="ARBA00022801"/>
    </source>
</evidence>
<reference evidence="13 14" key="2">
    <citation type="submission" date="2020-04" db="EMBL/GenBank/DDBJ databases">
        <title>Complete genome sequence of Alteromonas pelagimontana 5.12T.</title>
        <authorList>
            <person name="Sinha R.K."/>
            <person name="Krishnan K.P."/>
            <person name="Kurian J.P."/>
        </authorList>
    </citation>
    <scope>NUCLEOTIDE SEQUENCE [LARGE SCALE GENOMIC DNA]</scope>
    <source>
        <strain evidence="13 14">5.12</strain>
    </source>
</reference>
<evidence type="ECO:0000256" key="11">
    <source>
        <dbReference type="SAM" id="SignalP"/>
    </source>
</evidence>
<keyword evidence="5" id="KW-0677">Repeat</keyword>
<dbReference type="GO" id="GO:0006515">
    <property type="term" value="P:protein quality control for misfolded or incompletely synthesized proteins"/>
    <property type="evidence" value="ECO:0007669"/>
    <property type="project" value="TreeGrafter"/>
</dbReference>
<dbReference type="KEGG" id="apel:CA267_005290"/>
<keyword evidence="14" id="KW-1185">Reference proteome</keyword>
<dbReference type="Gene3D" id="2.30.42.10">
    <property type="match status" value="2"/>
</dbReference>
<organism evidence="13 14">
    <name type="scientific">Alteromonas pelagimontana</name>
    <dbReference type="NCBI Taxonomy" id="1858656"/>
    <lineage>
        <taxon>Bacteria</taxon>
        <taxon>Pseudomonadati</taxon>
        <taxon>Pseudomonadota</taxon>
        <taxon>Gammaproteobacteria</taxon>
        <taxon>Alteromonadales</taxon>
        <taxon>Alteromonadaceae</taxon>
        <taxon>Alteromonas/Salinimonas group</taxon>
        <taxon>Alteromonas</taxon>
    </lineage>
</organism>
<protein>
    <submittedName>
        <fullName evidence="13">DegQ family serine endoprotease</fullName>
    </submittedName>
</protein>
<name>A0A6M4MB53_9ALTE</name>
<proteinExistence type="inferred from homology"/>
<evidence type="ECO:0000256" key="6">
    <source>
        <dbReference type="ARBA" id="ARBA00022764"/>
    </source>
</evidence>
<dbReference type="AlphaFoldDB" id="A0A6M4MB53"/>
<dbReference type="NCBIfam" id="TIGR02037">
    <property type="entry name" value="degP_htrA_DO"/>
    <property type="match status" value="1"/>
</dbReference>
<feature type="binding site" evidence="10">
    <location>
        <position position="140"/>
    </location>
    <ligand>
        <name>substrate</name>
    </ligand>
</feature>
<feature type="active site" description="Charge relay system" evidence="9">
    <location>
        <position position="110"/>
    </location>
</feature>
<reference evidence="14" key="1">
    <citation type="submission" date="2014-12" db="EMBL/GenBank/DDBJ databases">
        <title>Complete genome sequence of a multi-drug resistant Klebsiella pneumoniae.</title>
        <authorList>
            <person name="Hua X."/>
            <person name="Chen Q."/>
            <person name="Li X."/>
            <person name="Feng Y."/>
            <person name="Ruan Z."/>
            <person name="Yu Y."/>
        </authorList>
    </citation>
    <scope>NUCLEOTIDE SEQUENCE [LARGE SCALE GENOMIC DNA]</scope>
    <source>
        <strain evidence="14">5.12</strain>
    </source>
</reference>
<dbReference type="GO" id="GO:0004252">
    <property type="term" value="F:serine-type endopeptidase activity"/>
    <property type="evidence" value="ECO:0007669"/>
    <property type="project" value="InterPro"/>
</dbReference>
<dbReference type="FunFam" id="2.40.10.120:FF:000001">
    <property type="entry name" value="Periplasmic serine endoprotease DegP-like"/>
    <property type="match status" value="1"/>
</dbReference>
<evidence type="ECO:0000259" key="12">
    <source>
        <dbReference type="PROSITE" id="PS50106"/>
    </source>
</evidence>
<evidence type="ECO:0000256" key="8">
    <source>
        <dbReference type="ARBA" id="ARBA00022825"/>
    </source>
</evidence>
<dbReference type="PRINTS" id="PR00834">
    <property type="entry name" value="PROTEASES2C"/>
</dbReference>
<dbReference type="Pfam" id="PF13365">
    <property type="entry name" value="Trypsin_2"/>
    <property type="match status" value="1"/>
</dbReference>
<feature type="binding site" evidence="10">
    <location>
        <position position="60"/>
    </location>
    <ligand>
        <name>substrate</name>
    </ligand>
</feature>
<dbReference type="SMART" id="SM00228">
    <property type="entry name" value="PDZ"/>
    <property type="match status" value="2"/>
</dbReference>
<evidence type="ECO:0000256" key="5">
    <source>
        <dbReference type="ARBA" id="ARBA00022737"/>
    </source>
</evidence>
<dbReference type="PANTHER" id="PTHR22939">
    <property type="entry name" value="SERINE PROTEASE FAMILY S1C HTRA-RELATED"/>
    <property type="match status" value="1"/>
</dbReference>
<dbReference type="SUPFAM" id="SSF50156">
    <property type="entry name" value="PDZ domain-like"/>
    <property type="match status" value="2"/>
</dbReference>
<comment type="subcellular location">
    <subcellularLocation>
        <location evidence="1">Periplasm</location>
    </subcellularLocation>
</comment>
<dbReference type="RefSeq" id="WP_075608459.1">
    <property type="nucleotide sequence ID" value="NZ_CP052766.1"/>
</dbReference>
<dbReference type="GO" id="GO:0042597">
    <property type="term" value="C:periplasmic space"/>
    <property type="evidence" value="ECO:0007669"/>
    <property type="project" value="UniProtKB-SubCell"/>
</dbReference>
<evidence type="ECO:0000256" key="4">
    <source>
        <dbReference type="ARBA" id="ARBA00022729"/>
    </source>
</evidence>
<dbReference type="EMBL" id="CP052766">
    <property type="protein sequence ID" value="QJR80229.1"/>
    <property type="molecule type" value="Genomic_DNA"/>
</dbReference>
<keyword evidence="8" id="KW-0720">Serine protease</keyword>
<dbReference type="Pfam" id="PF13180">
    <property type="entry name" value="PDZ_2"/>
    <property type="match status" value="1"/>
</dbReference>
<dbReference type="SUPFAM" id="SSF50494">
    <property type="entry name" value="Trypsin-like serine proteases"/>
    <property type="match status" value="1"/>
</dbReference>
<feature type="binding site" evidence="10">
    <location>
        <begin position="212"/>
        <end position="214"/>
    </location>
    <ligand>
        <name>substrate</name>
    </ligand>
</feature>
<evidence type="ECO:0000313" key="13">
    <source>
        <dbReference type="EMBL" id="QJR80229.1"/>
    </source>
</evidence>
<evidence type="ECO:0000256" key="1">
    <source>
        <dbReference type="ARBA" id="ARBA00004418"/>
    </source>
</evidence>
<feature type="binding site" evidence="10">
    <location>
        <begin position="269"/>
        <end position="273"/>
    </location>
    <ligand>
        <name>substrate</name>
    </ligand>
</feature>
<evidence type="ECO:0000256" key="10">
    <source>
        <dbReference type="PIRSR" id="PIRSR611782-2"/>
    </source>
</evidence>
<accession>A0A6M4MB53</accession>
<feature type="binding site" evidence="10">
    <location>
        <position position="110"/>
    </location>
    <ligand>
        <name>substrate</name>
    </ligand>
</feature>
<evidence type="ECO:0000256" key="9">
    <source>
        <dbReference type="PIRSR" id="PIRSR611782-1"/>
    </source>
</evidence>
<dbReference type="OrthoDB" id="9758917at2"/>
<feature type="signal peptide" evidence="11">
    <location>
        <begin position="1"/>
        <end position="27"/>
    </location>
</feature>
<dbReference type="FunFam" id="2.40.10.10:FF:000001">
    <property type="entry name" value="Periplasmic serine protease DegS"/>
    <property type="match status" value="1"/>
</dbReference>
<sequence length="458" mass="48205">MNKSFRQMLLVSGIVVSTLGMPLSANAALPFFGNDKKDDMPSLAPMLEEATPAVVSIAVEGTQTAKQQVPEMFRYFFGGPQEQVQERPFRGLGSGVIIDADKGYVVTNNHVVENADEITVKLTDGREFKAKKLGADEQSDIALLKIDPDNLKALPVADSDAMRVGDYVVAIGNPFGLSQTVTSGIISAMGRSGLNIGGYEDFIQTDAAINRGNSGGALVNLRGELVGINTAIFGPNGGNVGIGFAIPSNMMKNLVKQIAEFGEVRRGLLGIMGSDVDSSLAKAMDTSVNKGAFVSEVQPDTAAEKAGIKAGDIITGINGNKLHSFLELRAKIASMGPGTEVTLSLLRKGEKMDIDVVLDDATTTEVTAAQIHPALEGATLANSKDEAGNAVVEVTELANGSPAARIGLQSKDLIVGVNRSRVTSVAEFRNALEEANGTIALNIERGNSTLYLLIRSIE</sequence>
<gene>
    <name evidence="13" type="ORF">CA267_005290</name>
</gene>
<feature type="domain" description="PDZ" evidence="12">
    <location>
        <begin position="258"/>
        <end position="349"/>
    </location>
</feature>
<keyword evidence="7" id="KW-0378">Hydrolase</keyword>
<dbReference type="Gene3D" id="2.40.10.120">
    <property type="match status" value="1"/>
</dbReference>
<feature type="chain" id="PRO_5039520197" evidence="11">
    <location>
        <begin position="28"/>
        <end position="458"/>
    </location>
</feature>
<dbReference type="PROSITE" id="PS50106">
    <property type="entry name" value="PDZ"/>
    <property type="match status" value="2"/>
</dbReference>
<dbReference type="Pfam" id="PF17820">
    <property type="entry name" value="PDZ_6"/>
    <property type="match status" value="1"/>
</dbReference>
<dbReference type="Proteomes" id="UP000219285">
    <property type="component" value="Chromosome"/>
</dbReference>
<dbReference type="InterPro" id="IPR001940">
    <property type="entry name" value="Peptidase_S1C"/>
</dbReference>
<evidence type="ECO:0000313" key="14">
    <source>
        <dbReference type="Proteomes" id="UP000219285"/>
    </source>
</evidence>
<feature type="domain" description="PDZ" evidence="12">
    <location>
        <begin position="365"/>
        <end position="447"/>
    </location>
</feature>
<keyword evidence="3 13" id="KW-0645">Protease</keyword>
<feature type="active site" description="Charge relay system" evidence="9">
    <location>
        <position position="214"/>
    </location>
</feature>
<evidence type="ECO:0000256" key="3">
    <source>
        <dbReference type="ARBA" id="ARBA00022670"/>
    </source>
</evidence>
<feature type="active site" description="Charge relay system" evidence="9">
    <location>
        <position position="140"/>
    </location>
</feature>
<dbReference type="InterPro" id="IPR011782">
    <property type="entry name" value="Pept_S1C_Do"/>
</dbReference>
<dbReference type="CDD" id="cd23084">
    <property type="entry name" value="cpPDZ2_DegP-like"/>
    <property type="match status" value="1"/>
</dbReference>